<dbReference type="AlphaFoldDB" id="A0A3L6ZSM1"/>
<dbReference type="EMBL" id="RCUW01000001">
    <property type="protein sequence ID" value="RLP70864.1"/>
    <property type="molecule type" value="Genomic_DNA"/>
</dbReference>
<evidence type="ECO:0000313" key="2">
    <source>
        <dbReference type="Proteomes" id="UP000275395"/>
    </source>
</evidence>
<organism evidence="1 2">
    <name type="scientific">Mycetocola reblochoni</name>
    <dbReference type="NCBI Taxonomy" id="331618"/>
    <lineage>
        <taxon>Bacteria</taxon>
        <taxon>Bacillati</taxon>
        <taxon>Actinomycetota</taxon>
        <taxon>Actinomycetes</taxon>
        <taxon>Micrococcales</taxon>
        <taxon>Microbacteriaceae</taxon>
        <taxon>Mycetocola</taxon>
    </lineage>
</organism>
<protein>
    <recommendedName>
        <fullName evidence="3">Polymer-forming cytoskeletal protein</fullName>
    </recommendedName>
</protein>
<name>A0A3L6ZSM1_9MICO</name>
<evidence type="ECO:0000313" key="1">
    <source>
        <dbReference type="EMBL" id="RLP70864.1"/>
    </source>
</evidence>
<comment type="caution">
    <text evidence="1">The sequence shown here is derived from an EMBL/GenBank/DDBJ whole genome shotgun (WGS) entry which is preliminary data.</text>
</comment>
<evidence type="ECO:0008006" key="3">
    <source>
        <dbReference type="Google" id="ProtNLM"/>
    </source>
</evidence>
<reference evidence="1 2" key="1">
    <citation type="submission" date="2018-10" db="EMBL/GenBank/DDBJ databases">
        <authorList>
            <person name="Li J."/>
        </authorList>
    </citation>
    <scope>NUCLEOTIDE SEQUENCE [LARGE SCALE GENOMIC DNA]</scope>
    <source>
        <strain evidence="1 2">JCM 30549</strain>
    </source>
</reference>
<proteinExistence type="predicted"/>
<dbReference type="RefSeq" id="WP_087136130.1">
    <property type="nucleotide sequence ID" value="NZ_RCUW01000001.1"/>
</dbReference>
<gene>
    <name evidence="1" type="ORF">D9V30_00045</name>
</gene>
<accession>A0A3L6ZSM1</accession>
<dbReference type="Proteomes" id="UP000275395">
    <property type="component" value="Unassembled WGS sequence"/>
</dbReference>
<sequence length="312" mass="32945">MVMIDDPSRAYADLARRIKRLENASPLGYSSVSRGAVEILSQDGLIVEGSASVTGLLKGSGTLNWTGPANLNGKVSVGGNISATGTAEFGGKTTISGDADVSGKLNVTGDTRLRANTRIEGKATLEDDLTVTGNGRIKVGTGMTLTPQTLNGFAQIQAPAGLKIAGDNLQVDGFLAVSQRISASGRIFANGGLETTGPKNFVMRHPDDQTKVLRHGATESPVSGIEYWDSAVIGDSGVYEVRLPDYFESLAKPEGRTVFVTGNGFSPSWTKITAGRFTVSGEPKRSFSWLVKAERYGGDFDLISDYEENSGQ</sequence>